<gene>
    <name evidence="2" type="ORF">Cni_G18861</name>
</gene>
<evidence type="ECO:0000313" key="2">
    <source>
        <dbReference type="EMBL" id="WOL10107.1"/>
    </source>
</evidence>
<evidence type="ECO:0000313" key="3">
    <source>
        <dbReference type="Proteomes" id="UP001327560"/>
    </source>
</evidence>
<sequence length="117" mass="12571">MVACQSIKSIQEKDLNYPSITVTLGANTTAVVAVERTVKNVGEANATYFSDIGMPSGVVVRVFPPVLRFTSVNQELKFSVVFNIMGGGGGASAVQGYLNWVSGRREVRSPISIIYKN</sequence>
<proteinExistence type="predicted"/>
<dbReference type="AlphaFoldDB" id="A0AAQ3KJY7"/>
<feature type="domain" description="Subtilisin-like protease fibronectin type-III" evidence="1">
    <location>
        <begin position="14"/>
        <end position="113"/>
    </location>
</feature>
<dbReference type="Gene3D" id="2.60.40.2310">
    <property type="match status" value="1"/>
</dbReference>
<accession>A0AAQ3KJY7</accession>
<dbReference type="Pfam" id="PF17766">
    <property type="entry name" value="fn3_6"/>
    <property type="match status" value="1"/>
</dbReference>
<dbReference type="EMBL" id="CP136895">
    <property type="protein sequence ID" value="WOL10107.1"/>
    <property type="molecule type" value="Genomic_DNA"/>
</dbReference>
<evidence type="ECO:0000259" key="1">
    <source>
        <dbReference type="Pfam" id="PF17766"/>
    </source>
</evidence>
<protein>
    <recommendedName>
        <fullName evidence="1">Subtilisin-like protease fibronectin type-III domain-containing protein</fullName>
    </recommendedName>
</protein>
<reference evidence="2 3" key="1">
    <citation type="submission" date="2023-10" db="EMBL/GenBank/DDBJ databases">
        <title>Chromosome-scale genome assembly provides insights into flower coloration mechanisms of Canna indica.</title>
        <authorList>
            <person name="Li C."/>
        </authorList>
    </citation>
    <scope>NUCLEOTIDE SEQUENCE [LARGE SCALE GENOMIC DNA]</scope>
    <source>
        <tissue evidence="2">Flower</tissue>
    </source>
</reference>
<organism evidence="2 3">
    <name type="scientific">Canna indica</name>
    <name type="common">Indian-shot</name>
    <dbReference type="NCBI Taxonomy" id="4628"/>
    <lineage>
        <taxon>Eukaryota</taxon>
        <taxon>Viridiplantae</taxon>
        <taxon>Streptophyta</taxon>
        <taxon>Embryophyta</taxon>
        <taxon>Tracheophyta</taxon>
        <taxon>Spermatophyta</taxon>
        <taxon>Magnoliopsida</taxon>
        <taxon>Liliopsida</taxon>
        <taxon>Zingiberales</taxon>
        <taxon>Cannaceae</taxon>
        <taxon>Canna</taxon>
    </lineage>
</organism>
<keyword evidence="3" id="KW-1185">Reference proteome</keyword>
<name>A0AAQ3KJY7_9LILI</name>
<dbReference type="InterPro" id="IPR041469">
    <property type="entry name" value="Subtilisin-like_FN3"/>
</dbReference>
<dbReference type="Proteomes" id="UP001327560">
    <property type="component" value="Chromosome 6"/>
</dbReference>